<evidence type="ECO:0000256" key="2">
    <source>
        <dbReference type="ARBA" id="ARBA00022481"/>
    </source>
</evidence>
<dbReference type="RefSeq" id="WP_130967633.1">
    <property type="nucleotide sequence ID" value="NZ_SIXI01000003.1"/>
</dbReference>
<organism evidence="7 8">
    <name type="scientific">Aquabacterium lacunae</name>
    <dbReference type="NCBI Taxonomy" id="2528630"/>
    <lineage>
        <taxon>Bacteria</taxon>
        <taxon>Pseudomonadati</taxon>
        <taxon>Pseudomonadota</taxon>
        <taxon>Betaproteobacteria</taxon>
        <taxon>Burkholderiales</taxon>
        <taxon>Aquabacterium</taxon>
    </lineage>
</organism>
<gene>
    <name evidence="7" type="ORF">EYS42_08120</name>
</gene>
<keyword evidence="5" id="KW-0472">Membrane</keyword>
<dbReference type="CDD" id="cd11386">
    <property type="entry name" value="MCP_signal"/>
    <property type="match status" value="1"/>
</dbReference>
<keyword evidence="8" id="KW-1185">Reference proteome</keyword>
<keyword evidence="5" id="KW-0812">Transmembrane</keyword>
<evidence type="ECO:0000256" key="3">
    <source>
        <dbReference type="ARBA" id="ARBA00029447"/>
    </source>
</evidence>
<dbReference type="SUPFAM" id="SSF58104">
    <property type="entry name" value="Methyl-accepting chemotaxis protein (MCP) signaling domain"/>
    <property type="match status" value="1"/>
</dbReference>
<dbReference type="PANTHER" id="PTHR43531:SF14">
    <property type="entry name" value="METHYL-ACCEPTING CHEMOTAXIS PROTEIN I-RELATED"/>
    <property type="match status" value="1"/>
</dbReference>
<protein>
    <submittedName>
        <fullName evidence="7">Methyl-accepting chemotaxis protein</fullName>
    </submittedName>
</protein>
<dbReference type="FunFam" id="1.10.287.950:FF:000001">
    <property type="entry name" value="Methyl-accepting chemotaxis sensory transducer"/>
    <property type="match status" value="1"/>
</dbReference>
<dbReference type="InterPro" id="IPR004089">
    <property type="entry name" value="MCPsignal_dom"/>
</dbReference>
<dbReference type="PROSITE" id="PS50111">
    <property type="entry name" value="CHEMOTAXIS_TRANSDUC_2"/>
    <property type="match status" value="1"/>
</dbReference>
<dbReference type="Proteomes" id="UP000292120">
    <property type="component" value="Unassembled WGS sequence"/>
</dbReference>
<reference evidence="7 8" key="1">
    <citation type="submission" date="2019-02" db="EMBL/GenBank/DDBJ databases">
        <title>Aquabacterium sp. strain KMB7.</title>
        <authorList>
            <person name="Chen W.-M."/>
        </authorList>
    </citation>
    <scope>NUCLEOTIDE SEQUENCE [LARGE SCALE GENOMIC DNA]</scope>
    <source>
        <strain evidence="7 8">KMB7</strain>
    </source>
</reference>
<dbReference type="PRINTS" id="PR00260">
    <property type="entry name" value="CHEMTRNSDUCR"/>
</dbReference>
<dbReference type="Gene3D" id="1.10.287.950">
    <property type="entry name" value="Methyl-accepting chemotaxis protein"/>
    <property type="match status" value="1"/>
</dbReference>
<dbReference type="Pfam" id="PF00015">
    <property type="entry name" value="MCPsignal"/>
    <property type="match status" value="1"/>
</dbReference>
<dbReference type="GO" id="GO:0004888">
    <property type="term" value="F:transmembrane signaling receptor activity"/>
    <property type="evidence" value="ECO:0007669"/>
    <property type="project" value="InterPro"/>
</dbReference>
<comment type="subcellular location">
    <subcellularLocation>
        <location evidence="1">Membrane</location>
    </subcellularLocation>
</comment>
<dbReference type="GO" id="GO:0006935">
    <property type="term" value="P:chemotaxis"/>
    <property type="evidence" value="ECO:0007669"/>
    <property type="project" value="InterPro"/>
</dbReference>
<sequence length="495" mass="51860">MNDKTLWPQSLAGQVKLGVIVMVLSGLLLGLFAVDGYRRANHILESARLATQLSASLQSTLRGVGEFILTAGAKSARDQTSHGMAETERLMPLAQAANPGFAASAQAWPEHRELIQTILQQKSPSGEDEATVLAFGKLIGNITDTTQHIEQLASKTEAEARQQIRTTLTVLIGGTGLLVGMCIIAGVAITRTLKARLGADPRDVVRVVRKVVTGDLSTPVRVEPGDDSSLLAEVHTMQQALNGMVTSIRQSAESIATSSSQIAAGNLDLSHRTEQTAANLENTSAEVQAMANSVQCTASTARTATDMASAAASAAAQGGEVVSQVVDTMQRIDASSRKISEIIGVIDGIAFQTNILALNAAVEAARAGEQGRGFAVVASEVRALAGRSASAAREIKGLIQSSVEEVETGRHLVEDAGHSMQNIVERVDQVTAMIDQIASSARHESEGIEKLSNAVKSLDTMTHQNAALVEEASASASSLAGLAEQLSGMVKSFKL</sequence>
<evidence type="ECO:0000313" key="8">
    <source>
        <dbReference type="Proteomes" id="UP000292120"/>
    </source>
</evidence>
<dbReference type="PANTHER" id="PTHR43531">
    <property type="entry name" value="PROTEIN ICFG"/>
    <property type="match status" value="1"/>
</dbReference>
<comment type="caution">
    <text evidence="7">The sequence shown here is derived from an EMBL/GenBank/DDBJ whole genome shotgun (WGS) entry which is preliminary data.</text>
</comment>
<keyword evidence="4" id="KW-0807">Transducer</keyword>
<evidence type="ECO:0000256" key="5">
    <source>
        <dbReference type="SAM" id="Phobius"/>
    </source>
</evidence>
<dbReference type="InterPro" id="IPR051310">
    <property type="entry name" value="MCP_chemotaxis"/>
</dbReference>
<evidence type="ECO:0000256" key="1">
    <source>
        <dbReference type="ARBA" id="ARBA00004370"/>
    </source>
</evidence>
<dbReference type="SMART" id="SM00283">
    <property type="entry name" value="MA"/>
    <property type="match status" value="1"/>
</dbReference>
<dbReference type="EMBL" id="SIXI01000003">
    <property type="protein sequence ID" value="TBO31205.1"/>
    <property type="molecule type" value="Genomic_DNA"/>
</dbReference>
<comment type="similarity">
    <text evidence="3">Belongs to the methyl-accepting chemotaxis (MCP) protein family.</text>
</comment>
<dbReference type="OrthoDB" id="8555762at2"/>
<keyword evidence="2" id="KW-0488">Methylation</keyword>
<feature type="transmembrane region" description="Helical" evidence="5">
    <location>
        <begin position="168"/>
        <end position="189"/>
    </location>
</feature>
<dbReference type="InterPro" id="IPR004090">
    <property type="entry name" value="Chemotax_Me-accpt_rcpt"/>
</dbReference>
<accession>A0A4Q9GYA2</accession>
<feature type="domain" description="Methyl-accepting transducer" evidence="6">
    <location>
        <begin position="251"/>
        <end position="480"/>
    </location>
</feature>
<dbReference type="GO" id="GO:0005886">
    <property type="term" value="C:plasma membrane"/>
    <property type="evidence" value="ECO:0007669"/>
    <property type="project" value="TreeGrafter"/>
</dbReference>
<feature type="transmembrane region" description="Helical" evidence="5">
    <location>
        <begin position="15"/>
        <end position="34"/>
    </location>
</feature>
<proteinExistence type="inferred from homology"/>
<dbReference type="AlphaFoldDB" id="A0A4Q9GYA2"/>
<name>A0A4Q9GYA2_9BURK</name>
<evidence type="ECO:0000313" key="7">
    <source>
        <dbReference type="EMBL" id="TBO31205.1"/>
    </source>
</evidence>
<dbReference type="GO" id="GO:0007165">
    <property type="term" value="P:signal transduction"/>
    <property type="evidence" value="ECO:0007669"/>
    <property type="project" value="UniProtKB-KW"/>
</dbReference>
<keyword evidence="5" id="KW-1133">Transmembrane helix</keyword>
<evidence type="ECO:0000259" key="6">
    <source>
        <dbReference type="PROSITE" id="PS50111"/>
    </source>
</evidence>
<evidence type="ECO:0000256" key="4">
    <source>
        <dbReference type="PROSITE-ProRule" id="PRU00284"/>
    </source>
</evidence>